<dbReference type="Proteomes" id="UP001157946">
    <property type="component" value="Unassembled WGS sequence"/>
</dbReference>
<keyword evidence="2" id="KW-0012">Acyltransferase</keyword>
<organism evidence="2 3">
    <name type="scientific">Laceyella tengchongensis</name>
    <dbReference type="NCBI Taxonomy" id="574699"/>
    <lineage>
        <taxon>Bacteria</taxon>
        <taxon>Bacillati</taxon>
        <taxon>Bacillota</taxon>
        <taxon>Bacilli</taxon>
        <taxon>Bacillales</taxon>
        <taxon>Thermoactinomycetaceae</taxon>
        <taxon>Laceyella</taxon>
    </lineage>
</organism>
<evidence type="ECO:0000313" key="3">
    <source>
        <dbReference type="Proteomes" id="UP001157946"/>
    </source>
</evidence>
<evidence type="ECO:0000259" key="1">
    <source>
        <dbReference type="Pfam" id="PF01553"/>
    </source>
</evidence>
<dbReference type="GO" id="GO:0016746">
    <property type="term" value="F:acyltransferase activity"/>
    <property type="evidence" value="ECO:0007669"/>
    <property type="project" value="UniProtKB-KW"/>
</dbReference>
<dbReference type="RefSeq" id="WP_284723941.1">
    <property type="nucleotide sequence ID" value="NZ_FXTU01000001.1"/>
</dbReference>
<name>A0AA45WK27_9BACL</name>
<protein>
    <submittedName>
        <fullName evidence="2">1-acyl-sn-glycerol-3-phosphate acyltransferase</fullName>
    </submittedName>
</protein>
<keyword evidence="2" id="KW-0808">Transferase</keyword>
<sequence>MIAEEKNKRFTPLVHAMVTCVLRRHFARMYVNCSERINVSTPTLYLVNHSHWWDPLFVLWLNHAYLRQDAYVLLQERAWPFFSLLKDQGFIEVDPDDYQEWRSALESGKELLSSRFRSLWILGQGEAVHQDARPIRFVPGLGSLLETGGQVQVVPVAIYTSFTQSRPDVYIRLADPLLPETFTKGHRRQWVAACEKELALELDAMREGVIANRLTGFELAWQGFSSFPEQWNRARDGLKQASQWWRRWKKGRSQQ</sequence>
<dbReference type="EMBL" id="FXTU01000001">
    <property type="protein sequence ID" value="SMP05375.1"/>
    <property type="molecule type" value="Genomic_DNA"/>
</dbReference>
<evidence type="ECO:0000313" key="2">
    <source>
        <dbReference type="EMBL" id="SMP05375.1"/>
    </source>
</evidence>
<proteinExistence type="predicted"/>
<dbReference type="CDD" id="cd06551">
    <property type="entry name" value="LPLAT"/>
    <property type="match status" value="1"/>
</dbReference>
<accession>A0AA45WK27</accession>
<dbReference type="SUPFAM" id="SSF69593">
    <property type="entry name" value="Glycerol-3-phosphate (1)-acyltransferase"/>
    <property type="match status" value="1"/>
</dbReference>
<reference evidence="2" key="1">
    <citation type="submission" date="2017-05" db="EMBL/GenBank/DDBJ databases">
        <authorList>
            <person name="Varghese N."/>
            <person name="Submissions S."/>
        </authorList>
    </citation>
    <scope>NUCLEOTIDE SEQUENCE</scope>
    <source>
        <strain evidence="2">DSM 45262</strain>
    </source>
</reference>
<gene>
    <name evidence="2" type="ORF">SAMN06265361_101617</name>
</gene>
<dbReference type="InterPro" id="IPR002123">
    <property type="entry name" value="Plipid/glycerol_acylTrfase"/>
</dbReference>
<dbReference type="AlphaFoldDB" id="A0AA45WK27"/>
<keyword evidence="3" id="KW-1185">Reference proteome</keyword>
<comment type="caution">
    <text evidence="2">The sequence shown here is derived from an EMBL/GenBank/DDBJ whole genome shotgun (WGS) entry which is preliminary data.</text>
</comment>
<feature type="domain" description="Phospholipid/glycerol acyltransferase" evidence="1">
    <location>
        <begin position="31"/>
        <end position="158"/>
    </location>
</feature>
<dbReference type="Pfam" id="PF01553">
    <property type="entry name" value="Acyltransferase"/>
    <property type="match status" value="1"/>
</dbReference>